<gene>
    <name evidence="1" type="ORF">EDD57_10967</name>
</gene>
<reference evidence="1 2" key="1">
    <citation type="submission" date="2019-03" db="EMBL/GenBank/DDBJ databases">
        <title>Genomic Encyclopedia of Type Strains, Phase IV (KMG-IV): sequencing the most valuable type-strain genomes for metagenomic binning, comparative biology and taxonomic classification.</title>
        <authorList>
            <person name="Goeker M."/>
        </authorList>
    </citation>
    <scope>NUCLEOTIDE SEQUENCE [LARGE SCALE GENOMIC DNA]</scope>
    <source>
        <strain evidence="1 2">DSM 46831</strain>
    </source>
</reference>
<dbReference type="RefSeq" id="WP_131848354.1">
    <property type="nucleotide sequence ID" value="NZ_SLXV01000009.1"/>
</dbReference>
<dbReference type="Proteomes" id="UP000294746">
    <property type="component" value="Unassembled WGS sequence"/>
</dbReference>
<accession>A0A4R2S0M4</accession>
<evidence type="ECO:0000313" key="2">
    <source>
        <dbReference type="Proteomes" id="UP000294746"/>
    </source>
</evidence>
<dbReference type="EMBL" id="SLXV01000009">
    <property type="protein sequence ID" value="TCP69408.1"/>
    <property type="molecule type" value="Genomic_DNA"/>
</dbReference>
<proteinExistence type="predicted"/>
<organism evidence="1 2">
    <name type="scientific">Baia soyae</name>
    <dbReference type="NCBI Taxonomy" id="1544746"/>
    <lineage>
        <taxon>Bacteria</taxon>
        <taxon>Bacillati</taxon>
        <taxon>Bacillota</taxon>
        <taxon>Bacilli</taxon>
        <taxon>Bacillales</taxon>
        <taxon>Thermoactinomycetaceae</taxon>
        <taxon>Baia</taxon>
    </lineage>
</organism>
<keyword evidence="2" id="KW-1185">Reference proteome</keyword>
<sequence>MKIIRRYFIPLLVFCLSVTYLLYPHSSVSAQQLQDGVIQDKSVISKYIDLSLPEKRKFEKELPSEIKLKDTGHVVYNQNSGDITAYFNDKHGNSFFGVRFDSKTDKVKDTSSLLFIPKGTNMTNVTITLQGKQTANYMMTGSKVVSGWVFEYGKKADAVGAFERMAQKQKTTSISPQVAPCLKKCMKSAGVPDIVSATITFACGLTCLLPNPACAACLTFQAGVYGGAIFACAQKNCPKNNVSVTGATCSIAS</sequence>
<protein>
    <submittedName>
        <fullName evidence="1">Uncharacterized protein</fullName>
    </submittedName>
</protein>
<name>A0A4R2S0M4_9BACL</name>
<evidence type="ECO:0000313" key="1">
    <source>
        <dbReference type="EMBL" id="TCP69408.1"/>
    </source>
</evidence>
<dbReference type="AlphaFoldDB" id="A0A4R2S0M4"/>
<comment type="caution">
    <text evidence="1">The sequence shown here is derived from an EMBL/GenBank/DDBJ whole genome shotgun (WGS) entry which is preliminary data.</text>
</comment>